<feature type="domain" description="F-box" evidence="2">
    <location>
        <begin position="191"/>
        <end position="231"/>
    </location>
</feature>
<evidence type="ECO:0000259" key="2">
    <source>
        <dbReference type="SMART" id="SM00256"/>
    </source>
</evidence>
<organism evidence="3 4">
    <name type="scientific">Morella rubra</name>
    <name type="common">Chinese bayberry</name>
    <dbReference type="NCBI Taxonomy" id="262757"/>
    <lineage>
        <taxon>Eukaryota</taxon>
        <taxon>Viridiplantae</taxon>
        <taxon>Streptophyta</taxon>
        <taxon>Embryophyta</taxon>
        <taxon>Tracheophyta</taxon>
        <taxon>Spermatophyta</taxon>
        <taxon>Magnoliopsida</taxon>
        <taxon>eudicotyledons</taxon>
        <taxon>Gunneridae</taxon>
        <taxon>Pentapetalae</taxon>
        <taxon>rosids</taxon>
        <taxon>fabids</taxon>
        <taxon>Fagales</taxon>
        <taxon>Myricaceae</taxon>
        <taxon>Morella</taxon>
    </lineage>
</organism>
<dbReference type="OrthoDB" id="550575at2759"/>
<dbReference type="FunFam" id="3.80.10.10:FF:000357">
    <property type="entry name" value="F-box/LRR-repeat protein 15"/>
    <property type="match status" value="1"/>
</dbReference>
<evidence type="ECO:0000313" key="4">
    <source>
        <dbReference type="Proteomes" id="UP000516437"/>
    </source>
</evidence>
<evidence type="ECO:0000313" key="3">
    <source>
        <dbReference type="EMBL" id="KAB1219838.1"/>
    </source>
</evidence>
<dbReference type="InterPro" id="IPR055312">
    <property type="entry name" value="FBL15-like"/>
</dbReference>
<dbReference type="AlphaFoldDB" id="A0A6A1W819"/>
<gene>
    <name evidence="3" type="ORF">CJ030_MR3G009480</name>
</gene>
<feature type="compositionally biased region" description="Low complexity" evidence="1">
    <location>
        <begin position="78"/>
        <end position="92"/>
    </location>
</feature>
<feature type="region of interest" description="Disordered" evidence="1">
    <location>
        <begin position="154"/>
        <end position="182"/>
    </location>
</feature>
<dbReference type="SUPFAM" id="SSF52047">
    <property type="entry name" value="RNI-like"/>
    <property type="match status" value="1"/>
</dbReference>
<feature type="compositionally biased region" description="Basic and acidic residues" evidence="1">
    <location>
        <begin position="158"/>
        <end position="169"/>
    </location>
</feature>
<dbReference type="Gene3D" id="3.80.10.10">
    <property type="entry name" value="Ribonuclease Inhibitor"/>
    <property type="match status" value="5"/>
</dbReference>
<evidence type="ECO:0000256" key="1">
    <source>
        <dbReference type="SAM" id="MobiDB-lite"/>
    </source>
</evidence>
<dbReference type="PANTHER" id="PTHR34709:SF57">
    <property type="entry name" value="F-BOX DOMAIN-CONTAINING PROTEIN"/>
    <property type="match status" value="1"/>
</dbReference>
<proteinExistence type="predicted"/>
<dbReference type="PANTHER" id="PTHR34709">
    <property type="entry name" value="OS10G0396666 PROTEIN"/>
    <property type="match status" value="1"/>
</dbReference>
<dbReference type="FunFam" id="3.80.10.10:FF:000648">
    <property type="entry name" value="F-box/LRR-repeat protein 15"/>
    <property type="match status" value="1"/>
</dbReference>
<feature type="compositionally biased region" description="Basic and acidic residues" evidence="1">
    <location>
        <begin position="1"/>
        <end position="18"/>
    </location>
</feature>
<dbReference type="InterPro" id="IPR006553">
    <property type="entry name" value="Leu-rich_rpt_Cys-con_subtyp"/>
</dbReference>
<dbReference type="CDD" id="cd22109">
    <property type="entry name" value="F-box_FBXO41"/>
    <property type="match status" value="1"/>
</dbReference>
<dbReference type="Proteomes" id="UP000516437">
    <property type="component" value="Chromosome 3"/>
</dbReference>
<dbReference type="SMART" id="SM00367">
    <property type="entry name" value="LRR_CC"/>
    <property type="match status" value="10"/>
</dbReference>
<dbReference type="InterPro" id="IPR001810">
    <property type="entry name" value="F-box_dom"/>
</dbReference>
<feature type="region of interest" description="Disordered" evidence="1">
    <location>
        <begin position="1"/>
        <end position="30"/>
    </location>
</feature>
<comment type="caution">
    <text evidence="3">The sequence shown here is derived from an EMBL/GenBank/DDBJ whole genome shotgun (WGS) entry which is preliminary data.</text>
</comment>
<accession>A0A6A1W819</accession>
<dbReference type="InterPro" id="IPR032675">
    <property type="entry name" value="LRR_dom_sf"/>
</dbReference>
<dbReference type="InterPro" id="IPR036047">
    <property type="entry name" value="F-box-like_dom_sf"/>
</dbReference>
<feature type="region of interest" description="Disordered" evidence="1">
    <location>
        <begin position="78"/>
        <end position="100"/>
    </location>
</feature>
<dbReference type="SUPFAM" id="SSF81383">
    <property type="entry name" value="F-box domain"/>
    <property type="match status" value="1"/>
</dbReference>
<name>A0A6A1W819_9ROSI</name>
<dbReference type="SUPFAM" id="SSF52058">
    <property type="entry name" value="L domain-like"/>
    <property type="match status" value="2"/>
</dbReference>
<dbReference type="FunFam" id="3.80.10.10:FF:000605">
    <property type="entry name" value="F-box/LRR-repeat protein 15 isoform C"/>
    <property type="match status" value="1"/>
</dbReference>
<dbReference type="Pfam" id="PF12937">
    <property type="entry name" value="F-box-like"/>
    <property type="match status" value="1"/>
</dbReference>
<protein>
    <submittedName>
        <fullName evidence="3">F-box/LRR-repeat protein 15</fullName>
    </submittedName>
</protein>
<reference evidence="3 4" key="1">
    <citation type="journal article" date="2019" name="Plant Biotechnol. J.">
        <title>The red bayberry genome and genetic basis of sex determination.</title>
        <authorList>
            <person name="Jia H.M."/>
            <person name="Jia H.J."/>
            <person name="Cai Q.L."/>
            <person name="Wang Y."/>
            <person name="Zhao H.B."/>
            <person name="Yang W.F."/>
            <person name="Wang G.Y."/>
            <person name="Li Y.H."/>
            <person name="Zhan D.L."/>
            <person name="Shen Y.T."/>
            <person name="Niu Q.F."/>
            <person name="Chang L."/>
            <person name="Qiu J."/>
            <person name="Zhao L."/>
            <person name="Xie H.B."/>
            <person name="Fu W.Y."/>
            <person name="Jin J."/>
            <person name="Li X.W."/>
            <person name="Jiao Y."/>
            <person name="Zhou C.C."/>
            <person name="Tu T."/>
            <person name="Chai C.Y."/>
            <person name="Gao J.L."/>
            <person name="Fan L.J."/>
            <person name="van de Weg E."/>
            <person name="Wang J.Y."/>
            <person name="Gao Z.S."/>
        </authorList>
    </citation>
    <scope>NUCLEOTIDE SEQUENCE [LARGE SCALE GENOMIC DNA]</scope>
    <source>
        <tissue evidence="3">Leaves</tissue>
    </source>
</reference>
<dbReference type="EMBL" id="RXIC02000021">
    <property type="protein sequence ID" value="KAB1219838.1"/>
    <property type="molecule type" value="Genomic_DNA"/>
</dbReference>
<keyword evidence="4" id="KW-1185">Reference proteome</keyword>
<dbReference type="SMART" id="SM00256">
    <property type="entry name" value="FBOX"/>
    <property type="match status" value="1"/>
</dbReference>
<sequence length="988" mass="108337">MGDSVFGDKDNPECRIGNEEEPDQLGFAENRHGRDEQLRFFEDAVVGMRGDAAHWEGAAGAGSLVSWFPMSRRSEGEASSASEAAAAETSVAEARDRDSHTKRFKVHSDFHDYPLATAAFSNAGNSSSATERDYLISQGSSIASKNQIFYHTVTMTDSGDKNPSDSGDGKDEEGDETGSLKTEDFEVRMDLTDDLLHMVFSFLDHINLCRAARVCSQWRAASAHEDFWRCLNFENRNISIEQFEDMCRRYPNATEVNISGAPAIHLLVMKAVSSLRNLEILTLGRGQLGDTFFHALSDCYLLKRLNVNDATLGNGIQEIPINHDSLRHLQLTRCRVMRVSVRCPQLETMSLKRSNMAQAVLNCPLLHELDIGSCHKLSDAAIRSAATSCPQLESLDMSNCSCVSDETLREIALNCANLHFLNASYCPNISLESVRLPMLTVLKLHSCEGITSASMAAISHSYMLEVLELDMCSLLTSVSLDLPRLQNIRLVHCRKFADLNLRSIMLSSIMVSNCPALHRINITSNSLQKLALQKQESLTTLALQCEALQEVDLTDCESLTNSICEVFSDGGGCPMLKSLVLDNCESLTAVQFCSASLVSLSLVGCRAITALELTCPYLEQVCLDGCDHLEQASFCPVGLQCLNLGICPKLNVLSIEAPRMVLLELKGCGVLSEASINCPLLTSLDASFCSQLKDDCLSATTASCPLIESLILMSCPSIGSDGLYSLRCLPRLTVLDLSYTFLLSLQPVFDSCLQLKVLKLQACKYLADSSLEPLYKEGALPALQELDLSYGTLCQSAIEELLACCIHLTHVSLNGCMNMHDLNWGFSCGQLSELPSIYASSSMFSSENIHEPIEQANRLLQNLNCVGCPNIRKVFIPPAARCFHLSSLNLSLSANLKEVDLACFNLCFLNLSNCCSLEILKLDCPRLTILFLQSCNIDELAVEAAISKCSMLETLDVRFCPKVCSMSMGRLRVACPSLKRIFSSLSPS</sequence>